<dbReference type="GO" id="GO:0005886">
    <property type="term" value="C:plasma membrane"/>
    <property type="evidence" value="ECO:0007669"/>
    <property type="project" value="UniProtKB-SubCell"/>
</dbReference>
<keyword evidence="1" id="KW-1003">Cell membrane</keyword>
<dbReference type="NCBIfam" id="TIGR00697">
    <property type="entry name" value="queuosine precursor transporter"/>
    <property type="match status" value="1"/>
</dbReference>
<keyword evidence="1" id="KW-1133">Transmembrane helix</keyword>
<dbReference type="GO" id="GO:0022857">
    <property type="term" value="F:transmembrane transporter activity"/>
    <property type="evidence" value="ECO:0007669"/>
    <property type="project" value="UniProtKB-UniRule"/>
</dbReference>
<comment type="subcellular location">
    <subcellularLocation>
        <location evidence="1">Cell inner membrane</location>
        <topology evidence="1">Multi-pass membrane protein</topology>
    </subcellularLocation>
</comment>
<dbReference type="Proteomes" id="UP000325933">
    <property type="component" value="Unassembled WGS sequence"/>
</dbReference>
<dbReference type="Pfam" id="PF02592">
    <property type="entry name" value="Vut_1"/>
    <property type="match status" value="1"/>
</dbReference>
<dbReference type="PANTHER" id="PTHR34300">
    <property type="entry name" value="QUEUOSINE PRECURSOR TRANSPORTER-RELATED"/>
    <property type="match status" value="1"/>
</dbReference>
<proteinExistence type="inferred from homology"/>
<evidence type="ECO:0000313" key="3">
    <source>
        <dbReference type="EMBL" id="KAA9030217.1"/>
    </source>
</evidence>
<dbReference type="EMBL" id="VYQA01000006">
    <property type="protein sequence ID" value="KAA9030217.1"/>
    <property type="molecule type" value="Genomic_DNA"/>
</dbReference>
<feature type="transmembrane region" description="Helical" evidence="1">
    <location>
        <begin position="145"/>
        <end position="171"/>
    </location>
</feature>
<dbReference type="PANTHER" id="PTHR34300:SF2">
    <property type="entry name" value="QUEUOSINE PRECURSOR TRANSPORTER-RELATED"/>
    <property type="match status" value="1"/>
</dbReference>
<name>A0A5J5I817_9SPHN</name>
<evidence type="ECO:0000313" key="5">
    <source>
        <dbReference type="Proteomes" id="UP000326364"/>
    </source>
</evidence>
<accession>A0A5J5I817</accession>
<organism evidence="3 4">
    <name type="scientific">Sphingobium limneticum</name>
    <dbReference type="NCBI Taxonomy" id="1007511"/>
    <lineage>
        <taxon>Bacteria</taxon>
        <taxon>Pseudomonadati</taxon>
        <taxon>Pseudomonadota</taxon>
        <taxon>Alphaproteobacteria</taxon>
        <taxon>Sphingomonadales</taxon>
        <taxon>Sphingomonadaceae</taxon>
        <taxon>Sphingobium</taxon>
    </lineage>
</organism>
<keyword evidence="1" id="KW-0812">Transmembrane</keyword>
<keyword evidence="5" id="KW-1185">Reference proteome</keyword>
<dbReference type="AlphaFoldDB" id="A0A5J5I817"/>
<keyword evidence="1" id="KW-0997">Cell inner membrane</keyword>
<sequence length="210" mass="22179">MTASPAPISRSLFVFSILYGGMVCMAGVLGVKQVALGPLAVEAGIFAFLLLVILSSAVSELHGQKTATALVRLGFVPLLVSAALIHIVIALPHDPGMYPPAVDAFPIVVGQGSRMMLAGLISYGTSQTLNVFIFSKLARGEGKLVWLRGMIASVVSQIVDTLLFITISFLGERPIMDLMVGQMIAKVILSIILVPPLIALAVSLGRKLDR</sequence>
<reference evidence="4 5" key="1">
    <citation type="submission" date="2019-09" db="EMBL/GenBank/DDBJ databases">
        <authorList>
            <person name="Feng G."/>
        </authorList>
    </citation>
    <scope>NUCLEOTIDE SEQUENCE [LARGE SCALE GENOMIC DNA]</scope>
    <source>
        <strain evidence="3 4">KACC 19283</strain>
        <strain evidence="2 5">KACC 19284</strain>
    </source>
</reference>
<feature type="transmembrane region" description="Helical" evidence="1">
    <location>
        <begin position="37"/>
        <end position="58"/>
    </location>
</feature>
<dbReference type="EMBL" id="VYQB01000006">
    <property type="protein sequence ID" value="KAA9017626.1"/>
    <property type="molecule type" value="Genomic_DNA"/>
</dbReference>
<dbReference type="InterPro" id="IPR003744">
    <property type="entry name" value="YhhQ"/>
</dbReference>
<evidence type="ECO:0000256" key="1">
    <source>
        <dbReference type="HAMAP-Rule" id="MF_02088"/>
    </source>
</evidence>
<gene>
    <name evidence="3" type="ORF">F4U95_10460</name>
    <name evidence="2" type="ORF">F4U96_10515</name>
</gene>
<keyword evidence="1" id="KW-0472">Membrane</keyword>
<comment type="function">
    <text evidence="1">Involved in the import of queuosine (Q) precursors, required for Q precursor salvage.</text>
</comment>
<feature type="transmembrane region" description="Helical" evidence="1">
    <location>
        <begin position="183"/>
        <end position="204"/>
    </location>
</feature>
<feature type="transmembrane region" description="Helical" evidence="1">
    <location>
        <begin position="12"/>
        <end position="31"/>
    </location>
</feature>
<evidence type="ECO:0000313" key="2">
    <source>
        <dbReference type="EMBL" id="KAA9017626.1"/>
    </source>
</evidence>
<dbReference type="HAMAP" id="MF_02088">
    <property type="entry name" value="Q_prec_transport"/>
    <property type="match status" value="1"/>
</dbReference>
<feature type="transmembrane region" description="Helical" evidence="1">
    <location>
        <begin position="70"/>
        <end position="92"/>
    </location>
</feature>
<dbReference type="Proteomes" id="UP000326364">
    <property type="component" value="Unassembled WGS sequence"/>
</dbReference>
<feature type="transmembrane region" description="Helical" evidence="1">
    <location>
        <begin position="112"/>
        <end position="133"/>
    </location>
</feature>
<comment type="caution">
    <text evidence="3">The sequence shown here is derived from an EMBL/GenBank/DDBJ whole genome shotgun (WGS) entry which is preliminary data.</text>
</comment>
<protein>
    <recommendedName>
        <fullName evidence="1">Probable queuosine precursor transporter</fullName>
        <shortName evidence="1">Q precursor transporter</shortName>
    </recommendedName>
</protein>
<dbReference type="RefSeq" id="WP_120250873.1">
    <property type="nucleotide sequence ID" value="NZ_JBNNIY010000001.1"/>
</dbReference>
<evidence type="ECO:0000313" key="4">
    <source>
        <dbReference type="Proteomes" id="UP000325933"/>
    </source>
</evidence>
<comment type="similarity">
    <text evidence="1">Belongs to the vitamin uptake transporter (VUT/ECF) (TC 2.A.88) family. Q precursor transporter subfamily.</text>
</comment>
<keyword evidence="1" id="KW-0813">Transport</keyword>